<sequence>MPSRNYTQEPPRFIMGMQKRSYDRWTDDEVQALLSIFAANDIQRGFKIKKCTPYVIGLICISFPGLQAAVETQTAMGHRIL</sequence>
<reference evidence="1 2" key="1">
    <citation type="submission" date="2017-12" db="EMBL/GenBank/DDBJ databases">
        <title>Integrating genomic resources of turbot (Scophthalmus maximus) in depth evaluation of genetic and physical mapping variation across individuals.</title>
        <authorList>
            <person name="Martinez P."/>
        </authorList>
    </citation>
    <scope>NUCLEOTIDE SEQUENCE [LARGE SCALE GENOMIC DNA]</scope>
</reference>
<proteinExistence type="predicted"/>
<evidence type="ECO:0000313" key="1">
    <source>
        <dbReference type="EMBL" id="AWO96166.1"/>
    </source>
</evidence>
<keyword evidence="2" id="KW-1185">Reference proteome</keyword>
<name>A0A2U9AX06_SCOMX</name>
<organism evidence="1 2">
    <name type="scientific">Scophthalmus maximus</name>
    <name type="common">Turbot</name>
    <name type="synonym">Psetta maxima</name>
    <dbReference type="NCBI Taxonomy" id="52904"/>
    <lineage>
        <taxon>Eukaryota</taxon>
        <taxon>Metazoa</taxon>
        <taxon>Chordata</taxon>
        <taxon>Craniata</taxon>
        <taxon>Vertebrata</taxon>
        <taxon>Euteleostomi</taxon>
        <taxon>Actinopterygii</taxon>
        <taxon>Neopterygii</taxon>
        <taxon>Teleostei</taxon>
        <taxon>Neoteleostei</taxon>
        <taxon>Acanthomorphata</taxon>
        <taxon>Carangaria</taxon>
        <taxon>Pleuronectiformes</taxon>
        <taxon>Pleuronectoidei</taxon>
        <taxon>Scophthalmidae</taxon>
        <taxon>Scophthalmus</taxon>
    </lineage>
</organism>
<dbReference type="AlphaFoldDB" id="A0A2U9AX06"/>
<dbReference type="Proteomes" id="UP000246464">
    <property type="component" value="Chromosome 1"/>
</dbReference>
<dbReference type="EMBL" id="CP026243">
    <property type="protein sequence ID" value="AWO96166.1"/>
    <property type="molecule type" value="Genomic_DNA"/>
</dbReference>
<evidence type="ECO:0000313" key="2">
    <source>
        <dbReference type="Proteomes" id="UP000246464"/>
    </source>
</evidence>
<protein>
    <submittedName>
        <fullName evidence="1">Uncharacterized protein</fullName>
    </submittedName>
</protein>
<gene>
    <name evidence="1" type="ORF">SMAX5B_002525</name>
</gene>
<accession>A0A2U9AX06</accession>